<name>A0A7C4BD68_9CREN</name>
<dbReference type="EMBL" id="DTFF01000038">
    <property type="protein sequence ID" value="HGI87557.1"/>
    <property type="molecule type" value="Genomic_DNA"/>
</dbReference>
<reference evidence="1" key="1">
    <citation type="journal article" date="2020" name="mSystems">
        <title>Genome- and Community-Level Interaction Insights into Carbon Utilization and Element Cycling Functions of Hydrothermarchaeota in Hydrothermal Sediment.</title>
        <authorList>
            <person name="Zhou Z."/>
            <person name="Liu Y."/>
            <person name="Xu W."/>
            <person name="Pan J."/>
            <person name="Luo Z.H."/>
            <person name="Li M."/>
        </authorList>
    </citation>
    <scope>NUCLEOTIDE SEQUENCE [LARGE SCALE GENOMIC DNA]</scope>
    <source>
        <strain evidence="1">SpSt-732</strain>
    </source>
</reference>
<dbReference type="AlphaFoldDB" id="A0A7C4BD68"/>
<protein>
    <submittedName>
        <fullName evidence="1">Uncharacterized protein</fullName>
    </submittedName>
</protein>
<proteinExistence type="predicted"/>
<evidence type="ECO:0000313" key="1">
    <source>
        <dbReference type="EMBL" id="HGI87557.1"/>
    </source>
</evidence>
<comment type="caution">
    <text evidence="1">The sequence shown here is derived from an EMBL/GenBank/DDBJ whole genome shotgun (WGS) entry which is preliminary data.</text>
</comment>
<sequence length="75" mass="8416">MTAEEKAIRKYLSRRDPMGYYVVPARKDCKELLTGISGIELEEVGGIVLVKTRSRSVAEKILRILIKRGMLVLPG</sequence>
<organism evidence="1">
    <name type="scientific">Ignisphaera aggregans</name>
    <dbReference type="NCBI Taxonomy" id="334771"/>
    <lineage>
        <taxon>Archaea</taxon>
        <taxon>Thermoproteota</taxon>
        <taxon>Thermoprotei</taxon>
        <taxon>Desulfurococcales</taxon>
        <taxon>Desulfurococcaceae</taxon>
        <taxon>Ignisphaera</taxon>
    </lineage>
</organism>
<gene>
    <name evidence="1" type="ORF">ENV14_04095</name>
</gene>
<accession>A0A7C4BD68</accession>